<accession>A0A974Y4H1</accession>
<dbReference type="GO" id="GO:0006508">
    <property type="term" value="P:proteolysis"/>
    <property type="evidence" value="ECO:0007669"/>
    <property type="project" value="UniProtKB-KW"/>
</dbReference>
<feature type="active site" evidence="2">
    <location>
        <position position="664"/>
    </location>
</feature>
<dbReference type="GO" id="GO:0030163">
    <property type="term" value="P:protein catabolic process"/>
    <property type="evidence" value="ECO:0007669"/>
    <property type="project" value="InterPro"/>
</dbReference>
<dbReference type="PROSITE" id="PS51786">
    <property type="entry name" value="LON_PROTEOLYTIC"/>
    <property type="match status" value="1"/>
</dbReference>
<dbReference type="InterPro" id="IPR027065">
    <property type="entry name" value="Lon_Prtase"/>
</dbReference>
<keyword evidence="2" id="KW-0720">Serine protease</keyword>
<dbReference type="InterPro" id="IPR027417">
    <property type="entry name" value="P-loop_NTPase"/>
</dbReference>
<dbReference type="InterPro" id="IPR046844">
    <property type="entry name" value="Lon-like_helical"/>
</dbReference>
<reference evidence="6" key="1">
    <citation type="submission" date="2020-11" db="EMBL/GenBank/DDBJ databases">
        <title>Azospira restricta DSM 18626 genome sequence.</title>
        <authorList>
            <person name="Moe W.M."/>
        </authorList>
    </citation>
    <scope>NUCLEOTIDE SEQUENCE</scope>
    <source>
        <strain evidence="6">DSM 18626</strain>
    </source>
</reference>
<dbReference type="KEGG" id="ares:IWH25_04045"/>
<dbReference type="PANTHER" id="PTHR10046">
    <property type="entry name" value="ATP DEPENDENT LON PROTEASE FAMILY MEMBER"/>
    <property type="match status" value="1"/>
</dbReference>
<dbReference type="Pfam" id="PF13654">
    <property type="entry name" value="AAA_32"/>
    <property type="match status" value="1"/>
</dbReference>
<evidence type="ECO:0000313" key="7">
    <source>
        <dbReference type="Proteomes" id="UP000663444"/>
    </source>
</evidence>
<protein>
    <recommendedName>
        <fullName evidence="2">endopeptidase La</fullName>
        <ecNumber evidence="2">3.4.21.53</ecNumber>
    </recommendedName>
</protein>
<dbReference type="GO" id="GO:0004176">
    <property type="term" value="F:ATP-dependent peptidase activity"/>
    <property type="evidence" value="ECO:0007669"/>
    <property type="project" value="UniProtKB-UniRule"/>
</dbReference>
<dbReference type="PRINTS" id="PR00830">
    <property type="entry name" value="ENDOLAPTASE"/>
</dbReference>
<dbReference type="AlphaFoldDB" id="A0A974Y4H1"/>
<feature type="domain" description="Lon proteolytic" evidence="5">
    <location>
        <begin position="593"/>
        <end position="769"/>
    </location>
</feature>
<dbReference type="InterPro" id="IPR046843">
    <property type="entry name" value="LonB_AAA-LID"/>
</dbReference>
<feature type="compositionally biased region" description="Basic residues" evidence="4">
    <location>
        <begin position="808"/>
        <end position="819"/>
    </location>
</feature>
<gene>
    <name evidence="6" type="ORF">IWH25_04045</name>
</gene>
<keyword evidence="3" id="KW-0175">Coiled coil</keyword>
<feature type="region of interest" description="Disordered" evidence="4">
    <location>
        <begin position="800"/>
        <end position="845"/>
    </location>
</feature>
<proteinExistence type="inferred from homology"/>
<dbReference type="GO" id="GO:0004252">
    <property type="term" value="F:serine-type endopeptidase activity"/>
    <property type="evidence" value="ECO:0007669"/>
    <property type="project" value="UniProtKB-UniRule"/>
</dbReference>
<dbReference type="SUPFAM" id="SSF52540">
    <property type="entry name" value="P-loop containing nucleoside triphosphate hydrolases"/>
    <property type="match status" value="1"/>
</dbReference>
<dbReference type="Pfam" id="PF20437">
    <property type="entry name" value="LonC_helical"/>
    <property type="match status" value="1"/>
</dbReference>
<dbReference type="SUPFAM" id="SSF54211">
    <property type="entry name" value="Ribosomal protein S5 domain 2-like"/>
    <property type="match status" value="1"/>
</dbReference>
<dbReference type="GO" id="GO:0005524">
    <property type="term" value="F:ATP binding"/>
    <property type="evidence" value="ECO:0007669"/>
    <property type="project" value="InterPro"/>
</dbReference>
<dbReference type="RefSeq" id="WP_203388080.1">
    <property type="nucleotide sequence ID" value="NZ_CP064781.1"/>
</dbReference>
<sequence>MPVASETRDPSGAERLPPERLYTPCNPDHLPFAGSEELAEIGAGFAHERAVEALRFGLGIGRPGFNLFVLGDPGSGRHALVHELIGSSRGAGEAPADWCYVNNFAQATRPRLLRLPAGRGRQLKETMQGFVAELATAISAAFESSDYRSKIEALEREYKKREEDALAALGEDARGRGIALLQADDGMGFAPLKDGDETLSEDEFGELPEARRAELANAMEGCEDRLASLLREFPLWRRAQAARIKELSRDALRLAVGHLIDEIKPAWADLPDVVAFLDACLEDVVGTGETLRETKKSEDEMETLLFSGSISVQRYLVNLFVDNAGTAGPPVVCEDHPTFQNLIGRVEHLAHLGVLVSNFTLIRAGALQRANGGTLILDAGKLLVQPYAWEGLKRALGSRQVRIESLGEIYGLASTVQLEPEPMPIDLKVVLVGERLVYYLLAELDPEFAQLFKVAADFESDVERSAENTLLYARLLATLARREGLLPLSRDALARAIEHAARLADDAARLSTQTRRLADLLREADHCAAKAGATRIERHHVEQALVAAERRADRLREQQHSAILRGLLLIASDGVAIGQVNGLAAALLGDFSFAQPVRVTAGVRLGEGEVVDIEREVELGGPVHSKGVLILAAFLATRFGRLTPLSLAATLAFEQSYGEIEGDSASLAELCALLSAIAMLPLAQSLAVTGSVNQHGAVQPIGAVNEKIEGFFDICKARGLTGRQGVIIPAANVQHLMLRHDVVETVAAGQFAVYAVDHVDQAIALLSGLPIGTPDAQGNVPEGTVNYRVAEQLHEMAAARQEFGGVERKHKKPAKARARPAKEAPPAPADGGGEPGEPPAGEGGG</sequence>
<keyword evidence="1 2" id="KW-0645">Protease</keyword>
<feature type="active site" evidence="2">
    <location>
        <position position="707"/>
    </location>
</feature>
<name>A0A974Y4H1_9RHOO</name>
<dbReference type="Gene3D" id="3.40.50.300">
    <property type="entry name" value="P-loop containing nucleotide triphosphate hydrolases"/>
    <property type="match status" value="2"/>
</dbReference>
<dbReference type="EMBL" id="CP064781">
    <property type="protein sequence ID" value="QRJ64534.1"/>
    <property type="molecule type" value="Genomic_DNA"/>
</dbReference>
<dbReference type="InterPro" id="IPR041699">
    <property type="entry name" value="AAA_32"/>
</dbReference>
<comment type="similarity">
    <text evidence="2">Belongs to the peptidase S16 family.</text>
</comment>
<keyword evidence="7" id="KW-1185">Reference proteome</keyword>
<keyword evidence="2" id="KW-0378">Hydrolase</keyword>
<dbReference type="Pfam" id="PF20436">
    <property type="entry name" value="LonB_AAA-LID"/>
    <property type="match status" value="1"/>
</dbReference>
<evidence type="ECO:0000313" key="6">
    <source>
        <dbReference type="EMBL" id="QRJ64534.1"/>
    </source>
</evidence>
<evidence type="ECO:0000256" key="1">
    <source>
        <dbReference type="ARBA" id="ARBA00022670"/>
    </source>
</evidence>
<evidence type="ECO:0000256" key="2">
    <source>
        <dbReference type="PROSITE-ProRule" id="PRU01122"/>
    </source>
</evidence>
<organism evidence="6 7">
    <name type="scientific">Azospira restricta</name>
    <dbReference type="NCBI Taxonomy" id="404405"/>
    <lineage>
        <taxon>Bacteria</taxon>
        <taxon>Pseudomonadati</taxon>
        <taxon>Pseudomonadota</taxon>
        <taxon>Betaproteobacteria</taxon>
        <taxon>Rhodocyclales</taxon>
        <taxon>Rhodocyclaceae</taxon>
        <taxon>Azospira</taxon>
    </lineage>
</organism>
<evidence type="ECO:0000256" key="4">
    <source>
        <dbReference type="SAM" id="MobiDB-lite"/>
    </source>
</evidence>
<dbReference type="Pfam" id="PF05362">
    <property type="entry name" value="Lon_C"/>
    <property type="match status" value="1"/>
</dbReference>
<feature type="coiled-coil region" evidence="3">
    <location>
        <begin position="144"/>
        <end position="171"/>
    </location>
</feature>
<feature type="compositionally biased region" description="Basic and acidic residues" evidence="4">
    <location>
        <begin position="1"/>
        <end position="18"/>
    </location>
</feature>
<feature type="compositionally biased region" description="Gly residues" evidence="4">
    <location>
        <begin position="830"/>
        <end position="845"/>
    </location>
</feature>
<dbReference type="InterPro" id="IPR014721">
    <property type="entry name" value="Ribsml_uS5_D2-typ_fold_subgr"/>
</dbReference>
<comment type="catalytic activity">
    <reaction evidence="2">
        <text>Hydrolysis of proteins in presence of ATP.</text>
        <dbReference type="EC" id="3.4.21.53"/>
    </reaction>
</comment>
<feature type="region of interest" description="Disordered" evidence="4">
    <location>
        <begin position="1"/>
        <end position="21"/>
    </location>
</feature>
<dbReference type="EC" id="3.4.21.53" evidence="2"/>
<dbReference type="Proteomes" id="UP000663444">
    <property type="component" value="Chromosome"/>
</dbReference>
<dbReference type="InterPro" id="IPR020568">
    <property type="entry name" value="Ribosomal_Su5_D2-typ_SF"/>
</dbReference>
<dbReference type="Gene3D" id="1.10.8.60">
    <property type="match status" value="1"/>
</dbReference>
<dbReference type="Gene3D" id="3.30.230.10">
    <property type="match status" value="1"/>
</dbReference>
<evidence type="ECO:0000259" key="5">
    <source>
        <dbReference type="PROSITE" id="PS51786"/>
    </source>
</evidence>
<dbReference type="InterPro" id="IPR008269">
    <property type="entry name" value="Lon_proteolytic"/>
</dbReference>
<evidence type="ECO:0000256" key="3">
    <source>
        <dbReference type="SAM" id="Coils"/>
    </source>
</evidence>